<name>A0ABV0SXK0_9TELE</name>
<keyword evidence="3" id="KW-1185">Reference proteome</keyword>
<proteinExistence type="predicted"/>
<reference evidence="2 3" key="1">
    <citation type="submission" date="2021-06" db="EMBL/GenBank/DDBJ databases">
        <authorList>
            <person name="Palmer J.M."/>
        </authorList>
    </citation>
    <scope>NUCLEOTIDE SEQUENCE [LARGE SCALE GENOMIC DNA]</scope>
    <source>
        <strain evidence="3">if_2019</strain>
        <tissue evidence="2">Muscle</tissue>
    </source>
</reference>
<comment type="caution">
    <text evidence="2">The sequence shown here is derived from an EMBL/GenBank/DDBJ whole genome shotgun (WGS) entry which is preliminary data.</text>
</comment>
<feature type="compositionally biased region" description="Basic and acidic residues" evidence="1">
    <location>
        <begin position="19"/>
        <end position="30"/>
    </location>
</feature>
<evidence type="ECO:0000313" key="3">
    <source>
        <dbReference type="Proteomes" id="UP001482620"/>
    </source>
</evidence>
<dbReference type="EMBL" id="JAHRIQ010012384">
    <property type="protein sequence ID" value="MEQ2224757.1"/>
    <property type="molecule type" value="Genomic_DNA"/>
</dbReference>
<gene>
    <name evidence="2" type="ORF">ILYODFUR_010823</name>
</gene>
<sequence length="70" mass="7789">MRKSVRSGKSCESGAHVKTRGERKSGETRWNDWRAGRTGCIEELDMRALSSLSLFLTHTPSSSPSFCLSQ</sequence>
<accession>A0ABV0SXK0</accession>
<evidence type="ECO:0000256" key="1">
    <source>
        <dbReference type="SAM" id="MobiDB-lite"/>
    </source>
</evidence>
<evidence type="ECO:0000313" key="2">
    <source>
        <dbReference type="EMBL" id="MEQ2224757.1"/>
    </source>
</evidence>
<organism evidence="2 3">
    <name type="scientific">Ilyodon furcidens</name>
    <name type="common">goldbreast splitfin</name>
    <dbReference type="NCBI Taxonomy" id="33524"/>
    <lineage>
        <taxon>Eukaryota</taxon>
        <taxon>Metazoa</taxon>
        <taxon>Chordata</taxon>
        <taxon>Craniata</taxon>
        <taxon>Vertebrata</taxon>
        <taxon>Euteleostomi</taxon>
        <taxon>Actinopterygii</taxon>
        <taxon>Neopterygii</taxon>
        <taxon>Teleostei</taxon>
        <taxon>Neoteleostei</taxon>
        <taxon>Acanthomorphata</taxon>
        <taxon>Ovalentaria</taxon>
        <taxon>Atherinomorphae</taxon>
        <taxon>Cyprinodontiformes</taxon>
        <taxon>Goodeidae</taxon>
        <taxon>Ilyodon</taxon>
    </lineage>
</organism>
<protein>
    <submittedName>
        <fullName evidence="2">Uncharacterized protein</fullName>
    </submittedName>
</protein>
<feature type="region of interest" description="Disordered" evidence="1">
    <location>
        <begin position="1"/>
        <end position="30"/>
    </location>
</feature>
<dbReference type="Proteomes" id="UP001482620">
    <property type="component" value="Unassembled WGS sequence"/>
</dbReference>